<proteinExistence type="inferred from homology"/>
<dbReference type="PROSITE" id="PS50928">
    <property type="entry name" value="ABC_TM1"/>
    <property type="match status" value="1"/>
</dbReference>
<feature type="transmembrane region" description="Helical" evidence="7">
    <location>
        <begin position="74"/>
        <end position="94"/>
    </location>
</feature>
<evidence type="ECO:0000313" key="10">
    <source>
        <dbReference type="Proteomes" id="UP001251217"/>
    </source>
</evidence>
<dbReference type="Pfam" id="PF00528">
    <property type="entry name" value="BPD_transp_1"/>
    <property type="match status" value="1"/>
</dbReference>
<reference evidence="9 10" key="1">
    <citation type="submission" date="2023-07" db="EMBL/GenBank/DDBJ databases">
        <title>Sorghum-associated microbial communities from plants grown in Nebraska, USA.</title>
        <authorList>
            <person name="Schachtman D."/>
        </authorList>
    </citation>
    <scope>NUCLEOTIDE SEQUENCE [LARGE SCALE GENOMIC DNA]</scope>
    <source>
        <strain evidence="9 10">4272</strain>
    </source>
</reference>
<evidence type="ECO:0000256" key="2">
    <source>
        <dbReference type="ARBA" id="ARBA00022448"/>
    </source>
</evidence>
<keyword evidence="2 7" id="KW-0813">Transport</keyword>
<dbReference type="NCBIfam" id="TIGR01726">
    <property type="entry name" value="HEQRo_perm_3TM"/>
    <property type="match status" value="1"/>
</dbReference>
<evidence type="ECO:0000256" key="3">
    <source>
        <dbReference type="ARBA" id="ARBA00022475"/>
    </source>
</evidence>
<name>A0ABU1XFS7_9NOCA</name>
<keyword evidence="6 7" id="KW-0472">Membrane</keyword>
<dbReference type="PANTHER" id="PTHR30614:SF21">
    <property type="entry name" value="AMINO ACID ABC TRANSPORTER PERMEASE"/>
    <property type="match status" value="1"/>
</dbReference>
<dbReference type="SUPFAM" id="SSF161098">
    <property type="entry name" value="MetI-like"/>
    <property type="match status" value="1"/>
</dbReference>
<dbReference type="Gene3D" id="1.10.3720.10">
    <property type="entry name" value="MetI-like"/>
    <property type="match status" value="1"/>
</dbReference>
<evidence type="ECO:0000256" key="5">
    <source>
        <dbReference type="ARBA" id="ARBA00022989"/>
    </source>
</evidence>
<evidence type="ECO:0000256" key="7">
    <source>
        <dbReference type="RuleBase" id="RU363032"/>
    </source>
</evidence>
<keyword evidence="5 7" id="KW-1133">Transmembrane helix</keyword>
<comment type="caution">
    <text evidence="9">The sequence shown here is derived from an EMBL/GenBank/DDBJ whole genome shotgun (WGS) entry which is preliminary data.</text>
</comment>
<feature type="domain" description="ABC transmembrane type-1" evidence="8">
    <location>
        <begin position="70"/>
        <end position="261"/>
    </location>
</feature>
<evidence type="ECO:0000259" key="8">
    <source>
        <dbReference type="PROSITE" id="PS50928"/>
    </source>
</evidence>
<dbReference type="InterPro" id="IPR000515">
    <property type="entry name" value="MetI-like"/>
</dbReference>
<keyword evidence="3" id="KW-1003">Cell membrane</keyword>
<evidence type="ECO:0000256" key="4">
    <source>
        <dbReference type="ARBA" id="ARBA00022692"/>
    </source>
</evidence>
<comment type="similarity">
    <text evidence="7">Belongs to the binding-protein-dependent transport system permease family.</text>
</comment>
<dbReference type="InterPro" id="IPR010065">
    <property type="entry name" value="AA_ABC_transptr_permease_3TM"/>
</dbReference>
<evidence type="ECO:0000313" key="9">
    <source>
        <dbReference type="EMBL" id="MDR7168911.1"/>
    </source>
</evidence>
<dbReference type="Proteomes" id="UP001251217">
    <property type="component" value="Unassembled WGS sequence"/>
</dbReference>
<feature type="transmembrane region" description="Helical" evidence="7">
    <location>
        <begin position="242"/>
        <end position="262"/>
    </location>
</feature>
<feature type="transmembrane region" description="Helical" evidence="7">
    <location>
        <begin position="21"/>
        <end position="39"/>
    </location>
</feature>
<feature type="transmembrane region" description="Helical" evidence="7">
    <location>
        <begin position="101"/>
        <end position="128"/>
    </location>
</feature>
<accession>A0ABU1XFS7</accession>
<dbReference type="InterPro" id="IPR043429">
    <property type="entry name" value="ArtM/GltK/GlnP/TcyL/YhdX-like"/>
</dbReference>
<dbReference type="RefSeq" id="WP_310401448.1">
    <property type="nucleotide sequence ID" value="NZ_JAVDWW010000003.1"/>
</dbReference>
<keyword evidence="10" id="KW-1185">Reference proteome</keyword>
<evidence type="ECO:0000256" key="1">
    <source>
        <dbReference type="ARBA" id="ARBA00004651"/>
    </source>
</evidence>
<dbReference type="CDD" id="cd06261">
    <property type="entry name" value="TM_PBP2"/>
    <property type="match status" value="1"/>
</dbReference>
<protein>
    <submittedName>
        <fullName evidence="9">Glutamate transport system permease protein</fullName>
    </submittedName>
</protein>
<feature type="transmembrane region" description="Helical" evidence="7">
    <location>
        <begin position="140"/>
        <end position="161"/>
    </location>
</feature>
<feature type="transmembrane region" description="Helical" evidence="7">
    <location>
        <begin position="189"/>
        <end position="209"/>
    </location>
</feature>
<gene>
    <name evidence="9" type="ORF">J2W56_002642</name>
</gene>
<comment type="subcellular location">
    <subcellularLocation>
        <location evidence="1 7">Cell membrane</location>
        <topology evidence="1 7">Multi-pass membrane protein</topology>
    </subcellularLocation>
</comment>
<dbReference type="EMBL" id="JAVDWW010000003">
    <property type="protein sequence ID" value="MDR7168911.1"/>
    <property type="molecule type" value="Genomic_DNA"/>
</dbReference>
<evidence type="ECO:0000256" key="6">
    <source>
        <dbReference type="ARBA" id="ARBA00023136"/>
    </source>
</evidence>
<organism evidence="9 10">
    <name type="scientific">Nocardia kruczakiae</name>
    <dbReference type="NCBI Taxonomy" id="261477"/>
    <lineage>
        <taxon>Bacteria</taxon>
        <taxon>Bacillati</taxon>
        <taxon>Actinomycetota</taxon>
        <taxon>Actinomycetes</taxon>
        <taxon>Mycobacteriales</taxon>
        <taxon>Nocardiaceae</taxon>
        <taxon>Nocardia</taxon>
    </lineage>
</organism>
<sequence>MSANASVLYDVPGPKARRRHGMYSVLVLAALVVLGWLVWRAFDEKGQLTAEKWKPFVQPEVWQTYILPGLRGTVVAAALAIVFAMAIGVIFGLLRLSDHRVVRWVAGAIVEVARAVPVLILMIFLYNWFAKDNLFASDQLALAAVVIALTVYNGSVIAEIVRSGIRSLPRGQTEAAQALGLRKGQMMRVILLPQAVTAMLPALISQMVVALKDTALGYQITYQEIVRQGQQLGAAEQNTVPALIVVAVIMIALNWALTFLATRVEQRLRSRRRGRTVLGVDSVLTDAAPGVDLAVTGQFGDCARTERNPRTRRLDG</sequence>
<keyword evidence="4 7" id="KW-0812">Transmembrane</keyword>
<dbReference type="PANTHER" id="PTHR30614">
    <property type="entry name" value="MEMBRANE COMPONENT OF AMINO ACID ABC TRANSPORTER"/>
    <property type="match status" value="1"/>
</dbReference>
<dbReference type="InterPro" id="IPR035906">
    <property type="entry name" value="MetI-like_sf"/>
</dbReference>